<evidence type="ECO:0000313" key="3">
    <source>
        <dbReference type="Proteomes" id="UP001216390"/>
    </source>
</evidence>
<dbReference type="Pfam" id="PF13622">
    <property type="entry name" value="4HBT_3"/>
    <property type="match status" value="1"/>
</dbReference>
<dbReference type="InterPro" id="IPR042171">
    <property type="entry name" value="Acyl-CoA_hotdog"/>
</dbReference>
<keyword evidence="3" id="KW-1185">Reference proteome</keyword>
<evidence type="ECO:0000313" key="2">
    <source>
        <dbReference type="EMBL" id="WCO67013.1"/>
    </source>
</evidence>
<dbReference type="Proteomes" id="UP001216390">
    <property type="component" value="Chromosome"/>
</dbReference>
<dbReference type="SUPFAM" id="SSF54637">
    <property type="entry name" value="Thioesterase/thiol ester dehydrase-isomerase"/>
    <property type="match status" value="1"/>
</dbReference>
<name>A0AAF0BVG7_9ACTN</name>
<dbReference type="EMBL" id="CP116942">
    <property type="protein sequence ID" value="WCO67013.1"/>
    <property type="molecule type" value="Genomic_DNA"/>
</dbReference>
<dbReference type="KEGG" id="ima:PO878_21200"/>
<sequence length="265" mass="27881">MDAAALFRPDGDAFVSTDLTQGGWDPRHANGAAVLALLGHCLEDVPTLVPMTLSRLTVDLVRPVPLGPRLQVTAEVVREGKKIQVVEQRVAVDDVVHVRATALRLRDAADAGAPTPRSTTDARPADALVDPEGAWSFSAMPDAPGFLRGIDLRRAPRTDGAGVGAWLRLQVPVVAGEEVRATARAVVGFDFANLVGVDDHPEGVTMINPDVTGHVLRSPVEGWIAVTGDTRFAPGGGRGLSTAMLSDAEGVFAVVSVSQLVQARR</sequence>
<evidence type="ECO:0000259" key="1">
    <source>
        <dbReference type="Pfam" id="PF13622"/>
    </source>
</evidence>
<dbReference type="AlphaFoldDB" id="A0AAF0BVG7"/>
<dbReference type="InterPro" id="IPR029069">
    <property type="entry name" value="HotDog_dom_sf"/>
</dbReference>
<accession>A0AAF0BVG7</accession>
<reference evidence="2" key="1">
    <citation type="submission" date="2023-01" db="EMBL/GenBank/DDBJ databases">
        <title>The diversity of Class Acidimicrobiia in South China Sea sediment environments and the proposal of Iamia marina sp. nov., a novel species of the genus Iamia.</title>
        <authorList>
            <person name="He Y."/>
            <person name="Tian X."/>
        </authorList>
    </citation>
    <scope>NUCLEOTIDE SEQUENCE</scope>
    <source>
        <strain evidence="2">DSM 19957</strain>
    </source>
</reference>
<dbReference type="Gene3D" id="2.40.160.210">
    <property type="entry name" value="Acyl-CoA thioesterase, double hotdog domain"/>
    <property type="match status" value="1"/>
</dbReference>
<organism evidence="2 3">
    <name type="scientific">Iamia majanohamensis</name>
    <dbReference type="NCBI Taxonomy" id="467976"/>
    <lineage>
        <taxon>Bacteria</taxon>
        <taxon>Bacillati</taxon>
        <taxon>Actinomycetota</taxon>
        <taxon>Acidimicrobiia</taxon>
        <taxon>Acidimicrobiales</taxon>
        <taxon>Iamiaceae</taxon>
        <taxon>Iamia</taxon>
    </lineage>
</organism>
<dbReference type="CDD" id="cd03440">
    <property type="entry name" value="hot_dog"/>
    <property type="match status" value="1"/>
</dbReference>
<gene>
    <name evidence="2" type="ORF">PO878_21200</name>
</gene>
<feature type="domain" description="Acyl-CoA thioesterase-like N-terminal HotDog" evidence="1">
    <location>
        <begin position="21"/>
        <end position="104"/>
    </location>
</feature>
<dbReference type="InterPro" id="IPR049449">
    <property type="entry name" value="TesB_ACOT8-like_N"/>
</dbReference>
<proteinExistence type="predicted"/>
<protein>
    <submittedName>
        <fullName evidence="2">Thioesterase family protein</fullName>
    </submittedName>
</protein>
<dbReference type="RefSeq" id="WP_272736535.1">
    <property type="nucleotide sequence ID" value="NZ_CP116942.1"/>
</dbReference>